<keyword evidence="3" id="KW-1185">Reference proteome</keyword>
<dbReference type="AlphaFoldDB" id="A0A8J3Z9B5"/>
<feature type="domain" description="Mycothiol-dependent maleylpyruvate isomerase metal-binding" evidence="1">
    <location>
        <begin position="10"/>
        <end position="131"/>
    </location>
</feature>
<dbReference type="InterPro" id="IPR024344">
    <property type="entry name" value="MDMPI_metal-binding"/>
</dbReference>
<dbReference type="SUPFAM" id="SSF109854">
    <property type="entry name" value="DinB/YfiT-like putative metalloenzymes"/>
    <property type="match status" value="1"/>
</dbReference>
<reference evidence="2" key="1">
    <citation type="submission" date="2021-01" db="EMBL/GenBank/DDBJ databases">
        <title>Whole genome shotgun sequence of Virgisporangium aurantiacum NBRC 16421.</title>
        <authorList>
            <person name="Komaki H."/>
            <person name="Tamura T."/>
        </authorList>
    </citation>
    <scope>NUCLEOTIDE SEQUENCE</scope>
    <source>
        <strain evidence="2">NBRC 16421</strain>
    </source>
</reference>
<gene>
    <name evidence="2" type="ORF">Vau01_070230</name>
</gene>
<dbReference type="NCBIfam" id="TIGR03083">
    <property type="entry name" value="maleylpyruvate isomerase family mycothiol-dependent enzyme"/>
    <property type="match status" value="1"/>
</dbReference>
<dbReference type="InterPro" id="IPR017517">
    <property type="entry name" value="Maleyloyr_isom"/>
</dbReference>
<sequence>MHIIELDRRAVAESVWVVSLVEPAALGGPTPCAQWTLGDLIAHMTVQHRGFAAAARGAGADPRVWEVAPLGDDPVAAYAAAAEDVVAAFAEPGAAGARFALPEFSTEVTFRGERAIGFHCLDYVVHTWDVASALGVPLDLPPDLVRAALPLAEAVPDGPGRAEPAAAFAPRLAAAPDATDLDRLLALVGRSPDWR</sequence>
<accession>A0A8J3Z9B5</accession>
<evidence type="ECO:0000313" key="3">
    <source>
        <dbReference type="Proteomes" id="UP000612585"/>
    </source>
</evidence>
<comment type="caution">
    <text evidence="2">The sequence shown here is derived from an EMBL/GenBank/DDBJ whole genome shotgun (WGS) entry which is preliminary data.</text>
</comment>
<dbReference type="GO" id="GO:0046872">
    <property type="term" value="F:metal ion binding"/>
    <property type="evidence" value="ECO:0007669"/>
    <property type="project" value="InterPro"/>
</dbReference>
<dbReference type="EMBL" id="BOPG01000047">
    <property type="protein sequence ID" value="GIJ59507.1"/>
    <property type="molecule type" value="Genomic_DNA"/>
</dbReference>
<dbReference type="NCBIfam" id="TIGR03086">
    <property type="entry name" value="TIGR03086 family metal-binding protein"/>
    <property type="match status" value="1"/>
</dbReference>
<dbReference type="InterPro" id="IPR034660">
    <property type="entry name" value="DinB/YfiT-like"/>
</dbReference>
<dbReference type="Proteomes" id="UP000612585">
    <property type="component" value="Unassembled WGS sequence"/>
</dbReference>
<proteinExistence type="predicted"/>
<dbReference type="Gene3D" id="1.20.120.450">
    <property type="entry name" value="dinb family like domain"/>
    <property type="match status" value="1"/>
</dbReference>
<dbReference type="InterPro" id="IPR017520">
    <property type="entry name" value="CHP03086"/>
</dbReference>
<dbReference type="RefSeq" id="WP_204001910.1">
    <property type="nucleotide sequence ID" value="NZ_BOPG01000047.1"/>
</dbReference>
<organism evidence="2 3">
    <name type="scientific">Virgisporangium aurantiacum</name>
    <dbReference type="NCBI Taxonomy" id="175570"/>
    <lineage>
        <taxon>Bacteria</taxon>
        <taxon>Bacillati</taxon>
        <taxon>Actinomycetota</taxon>
        <taxon>Actinomycetes</taxon>
        <taxon>Micromonosporales</taxon>
        <taxon>Micromonosporaceae</taxon>
        <taxon>Virgisporangium</taxon>
    </lineage>
</organism>
<evidence type="ECO:0000313" key="2">
    <source>
        <dbReference type="EMBL" id="GIJ59507.1"/>
    </source>
</evidence>
<protein>
    <submittedName>
        <fullName evidence="2">TIGR03086 family protein</fullName>
    </submittedName>
</protein>
<name>A0A8J3Z9B5_9ACTN</name>
<evidence type="ECO:0000259" key="1">
    <source>
        <dbReference type="Pfam" id="PF11716"/>
    </source>
</evidence>
<dbReference type="Pfam" id="PF11716">
    <property type="entry name" value="MDMPI_N"/>
    <property type="match status" value="1"/>
</dbReference>